<evidence type="ECO:0000313" key="2">
    <source>
        <dbReference type="Proteomes" id="UP000076722"/>
    </source>
</evidence>
<protein>
    <submittedName>
        <fullName evidence="1">Uncharacterized protein</fullName>
    </submittedName>
</protein>
<gene>
    <name evidence="1" type="ORF">SISNIDRAFT_455891</name>
</gene>
<proteinExistence type="predicted"/>
<sequence>MGATEEELRLLIRRLIVPGCDEQLSSYLGLEGAKKATIKMHDAHQRIQSQISLVLQEAACKINAQLPISVLPPEILSRIFEYHGIYLRTRKQESISYDKWFDILRVCWYWRKTALRTPGFWSYIEAIWPPQIRDIFVRRSGEVPLQVNLLFDDERPYDALWYPTISADELKILISRAHDLSMYEDLNNLNQTLRLSLSPQHLRTLTVTRRMGARGNENSVAQGLSEYPNVLQELTISHTELLQPFTFSCVGLRKLCLSAGEHNFPRSRWEGFLQAASQFTRLQDLQLIDVGMPTDVASRTFELTQLEIFTFTDKGWYPRNINFSGLRLPSLITLSIETPVHDRQMGHLDNLSRVIASLPFLDHEFRWLHINPWIFFNIELAPHKSRRLQNIRIASLDDPTFLYWIGLFCDELHRLVPLIVRGIKGLSLDVELECNLEGFLPRFAPLTPISSNPLHSQESLEIGDIITLLNPQHTTEPSFKFLHIYFREFMADGDGVLEPIDGNILALYGRSPWLPDT</sequence>
<dbReference type="Proteomes" id="UP000076722">
    <property type="component" value="Unassembled WGS sequence"/>
</dbReference>
<organism evidence="1 2">
    <name type="scientific">Sistotremastrum niveocremeum HHB9708</name>
    <dbReference type="NCBI Taxonomy" id="1314777"/>
    <lineage>
        <taxon>Eukaryota</taxon>
        <taxon>Fungi</taxon>
        <taxon>Dikarya</taxon>
        <taxon>Basidiomycota</taxon>
        <taxon>Agaricomycotina</taxon>
        <taxon>Agaricomycetes</taxon>
        <taxon>Sistotremastrales</taxon>
        <taxon>Sistotremastraceae</taxon>
        <taxon>Sertulicium</taxon>
        <taxon>Sertulicium niveocremeum</taxon>
    </lineage>
</organism>
<accession>A0A164T799</accession>
<dbReference type="OrthoDB" id="2884925at2759"/>
<name>A0A164T799_9AGAM</name>
<dbReference type="STRING" id="1314777.A0A164T799"/>
<reference evidence="1 2" key="1">
    <citation type="journal article" date="2016" name="Mol. Biol. Evol.">
        <title>Comparative Genomics of Early-Diverging Mushroom-Forming Fungi Provides Insights into the Origins of Lignocellulose Decay Capabilities.</title>
        <authorList>
            <person name="Nagy L.G."/>
            <person name="Riley R."/>
            <person name="Tritt A."/>
            <person name="Adam C."/>
            <person name="Daum C."/>
            <person name="Floudas D."/>
            <person name="Sun H."/>
            <person name="Yadav J.S."/>
            <person name="Pangilinan J."/>
            <person name="Larsson K.H."/>
            <person name="Matsuura K."/>
            <person name="Barry K."/>
            <person name="Labutti K."/>
            <person name="Kuo R."/>
            <person name="Ohm R.A."/>
            <person name="Bhattacharya S.S."/>
            <person name="Shirouzu T."/>
            <person name="Yoshinaga Y."/>
            <person name="Martin F.M."/>
            <person name="Grigoriev I.V."/>
            <person name="Hibbett D.S."/>
        </authorList>
    </citation>
    <scope>NUCLEOTIDE SEQUENCE [LARGE SCALE GENOMIC DNA]</scope>
    <source>
        <strain evidence="1 2">HHB9708</strain>
    </source>
</reference>
<evidence type="ECO:0000313" key="1">
    <source>
        <dbReference type="EMBL" id="KZS92135.1"/>
    </source>
</evidence>
<dbReference type="AlphaFoldDB" id="A0A164T799"/>
<dbReference type="EMBL" id="KV419411">
    <property type="protein sequence ID" value="KZS92135.1"/>
    <property type="molecule type" value="Genomic_DNA"/>
</dbReference>
<keyword evidence="2" id="KW-1185">Reference proteome</keyword>